<organism evidence="2 3">
    <name type="scientific">Romanomermis culicivorax</name>
    <name type="common">Nematode worm</name>
    <dbReference type="NCBI Taxonomy" id="13658"/>
    <lineage>
        <taxon>Eukaryota</taxon>
        <taxon>Metazoa</taxon>
        <taxon>Ecdysozoa</taxon>
        <taxon>Nematoda</taxon>
        <taxon>Enoplea</taxon>
        <taxon>Dorylaimia</taxon>
        <taxon>Mermithida</taxon>
        <taxon>Mermithoidea</taxon>
        <taxon>Mermithidae</taxon>
        <taxon>Romanomermis</taxon>
    </lineage>
</organism>
<feature type="compositionally biased region" description="Basic residues" evidence="1">
    <location>
        <begin position="25"/>
        <end position="34"/>
    </location>
</feature>
<evidence type="ECO:0000256" key="1">
    <source>
        <dbReference type="SAM" id="MobiDB-lite"/>
    </source>
</evidence>
<feature type="region of interest" description="Disordered" evidence="1">
    <location>
        <begin position="1"/>
        <end position="35"/>
    </location>
</feature>
<keyword evidence="2" id="KW-1185">Reference proteome</keyword>
<evidence type="ECO:0000313" key="3">
    <source>
        <dbReference type="WBParaSite" id="nRc.2.0.1.t28214-RA"/>
    </source>
</evidence>
<reference evidence="3" key="1">
    <citation type="submission" date="2022-11" db="UniProtKB">
        <authorList>
            <consortium name="WormBaseParasite"/>
        </authorList>
    </citation>
    <scope>IDENTIFICATION</scope>
</reference>
<protein>
    <submittedName>
        <fullName evidence="3">Uncharacterized protein</fullName>
    </submittedName>
</protein>
<dbReference type="WBParaSite" id="nRc.2.0.1.t28214-RA">
    <property type="protein sequence ID" value="nRc.2.0.1.t28214-RA"/>
    <property type="gene ID" value="nRc.2.0.1.g28214"/>
</dbReference>
<feature type="compositionally biased region" description="Basic and acidic residues" evidence="1">
    <location>
        <begin position="1"/>
        <end position="20"/>
    </location>
</feature>
<name>A0A915JPN1_ROMCU</name>
<proteinExistence type="predicted"/>
<sequence>MWKRTPLDEPKTSLEKRDDLSPNNSRRHKVKTTAKQRACENEVTIISTKIWMHSFVYEHFHTYTDERVKHVEL</sequence>
<dbReference type="Proteomes" id="UP000887565">
    <property type="component" value="Unplaced"/>
</dbReference>
<evidence type="ECO:0000313" key="2">
    <source>
        <dbReference type="Proteomes" id="UP000887565"/>
    </source>
</evidence>
<dbReference type="AlphaFoldDB" id="A0A915JPN1"/>
<accession>A0A915JPN1</accession>